<dbReference type="PROSITE" id="PS51884">
    <property type="entry name" value="CHAPLIN"/>
    <property type="match status" value="1"/>
</dbReference>
<feature type="chain" id="PRO_5037068443" description="Chaplin domain-containing protein" evidence="8">
    <location>
        <begin position="28"/>
        <end position="79"/>
    </location>
</feature>
<keyword evidence="3" id="KW-0964">Secreted</keyword>
<reference evidence="10" key="2">
    <citation type="submission" date="2020-09" db="EMBL/GenBank/DDBJ databases">
        <authorList>
            <person name="Sun Q."/>
            <person name="Ohkuma M."/>
        </authorList>
    </citation>
    <scope>NUCLEOTIDE SEQUENCE</scope>
    <source>
        <strain evidence="10">JCM 4815</strain>
    </source>
</reference>
<evidence type="ECO:0000256" key="7">
    <source>
        <dbReference type="PROSITE-ProRule" id="PRU01232"/>
    </source>
</evidence>
<organism evidence="10 11">
    <name type="scientific">Streptomyces poonensis</name>
    <dbReference type="NCBI Taxonomy" id="68255"/>
    <lineage>
        <taxon>Bacteria</taxon>
        <taxon>Bacillati</taxon>
        <taxon>Actinomycetota</taxon>
        <taxon>Actinomycetes</taxon>
        <taxon>Kitasatosporales</taxon>
        <taxon>Streptomycetaceae</taxon>
        <taxon>Streptomyces</taxon>
    </lineage>
</organism>
<name>A0A918Q8F5_9ACTN</name>
<dbReference type="EMBL" id="BMVW01000017">
    <property type="protein sequence ID" value="GGZ34548.1"/>
    <property type="molecule type" value="Genomic_DNA"/>
</dbReference>
<evidence type="ECO:0000256" key="6">
    <source>
        <dbReference type="ARBA" id="ARBA00023087"/>
    </source>
</evidence>
<dbReference type="InterPro" id="IPR005528">
    <property type="entry name" value="ChpA-H"/>
</dbReference>
<comment type="caution">
    <text evidence="10">The sequence shown here is derived from an EMBL/GenBank/DDBJ whole genome shotgun (WGS) entry which is preliminary data.</text>
</comment>
<dbReference type="GO" id="GO:0007155">
    <property type="term" value="P:cell adhesion"/>
    <property type="evidence" value="ECO:0007669"/>
    <property type="project" value="UniProtKB-KW"/>
</dbReference>
<keyword evidence="6 7" id="KW-0034">Amyloid</keyword>
<reference evidence="10" key="1">
    <citation type="journal article" date="2014" name="Int. J. Syst. Evol. Microbiol.">
        <title>Complete genome sequence of Corynebacterium casei LMG S-19264T (=DSM 44701T), isolated from a smear-ripened cheese.</title>
        <authorList>
            <consortium name="US DOE Joint Genome Institute (JGI-PGF)"/>
            <person name="Walter F."/>
            <person name="Albersmeier A."/>
            <person name="Kalinowski J."/>
            <person name="Ruckert C."/>
        </authorList>
    </citation>
    <scope>NUCLEOTIDE SEQUENCE</scope>
    <source>
        <strain evidence="10">JCM 4815</strain>
    </source>
</reference>
<evidence type="ECO:0000259" key="9">
    <source>
        <dbReference type="PROSITE" id="PS51884"/>
    </source>
</evidence>
<evidence type="ECO:0000256" key="1">
    <source>
        <dbReference type="ARBA" id="ARBA00004191"/>
    </source>
</evidence>
<dbReference type="RefSeq" id="WP_189865376.1">
    <property type="nucleotide sequence ID" value="NZ_BMVW01000017.1"/>
</dbReference>
<evidence type="ECO:0000256" key="2">
    <source>
        <dbReference type="ARBA" id="ARBA00022512"/>
    </source>
</evidence>
<sequence length="79" mass="7465">MKNLKKAAAVTLLAGGLAAAGAGTASASSGASGAALHSPGVVAGNLVQVPVHVPLNVVGNTVKVVGVMNPAFGNKGVNH</sequence>
<dbReference type="Pfam" id="PF03777">
    <property type="entry name" value="ChpA-C"/>
    <property type="match status" value="1"/>
</dbReference>
<feature type="domain" description="Chaplin" evidence="9">
    <location>
        <begin position="38"/>
        <end position="78"/>
    </location>
</feature>
<accession>A0A918Q8F5</accession>
<evidence type="ECO:0000313" key="11">
    <source>
        <dbReference type="Proteomes" id="UP000622166"/>
    </source>
</evidence>
<keyword evidence="2" id="KW-0134">Cell wall</keyword>
<comment type="subcellular location">
    <subcellularLocation>
        <location evidence="1">Secreted</location>
        <location evidence="1">Cell wall</location>
    </subcellularLocation>
</comment>
<keyword evidence="11" id="KW-1185">Reference proteome</keyword>
<evidence type="ECO:0000256" key="8">
    <source>
        <dbReference type="SAM" id="SignalP"/>
    </source>
</evidence>
<keyword evidence="5" id="KW-0130">Cell adhesion</keyword>
<evidence type="ECO:0000313" key="10">
    <source>
        <dbReference type="EMBL" id="GGZ34548.1"/>
    </source>
</evidence>
<evidence type="ECO:0000256" key="3">
    <source>
        <dbReference type="ARBA" id="ARBA00022525"/>
    </source>
</evidence>
<feature type="signal peptide" evidence="8">
    <location>
        <begin position="1"/>
        <end position="27"/>
    </location>
</feature>
<gene>
    <name evidence="10" type="ORF">GCM10010365_64350</name>
</gene>
<evidence type="ECO:0000256" key="4">
    <source>
        <dbReference type="ARBA" id="ARBA00022729"/>
    </source>
</evidence>
<dbReference type="AlphaFoldDB" id="A0A918Q8F5"/>
<proteinExistence type="predicted"/>
<dbReference type="Proteomes" id="UP000622166">
    <property type="component" value="Unassembled WGS sequence"/>
</dbReference>
<evidence type="ECO:0000256" key="5">
    <source>
        <dbReference type="ARBA" id="ARBA00022889"/>
    </source>
</evidence>
<protein>
    <recommendedName>
        <fullName evidence="9">Chaplin domain-containing protein</fullName>
    </recommendedName>
</protein>
<keyword evidence="4 8" id="KW-0732">Signal</keyword>